<evidence type="ECO:0000313" key="2">
    <source>
        <dbReference type="EMBL" id="CAK3892391.1"/>
    </source>
</evidence>
<organism evidence="2 3">
    <name type="scientific">Lecanosticta acicola</name>
    <dbReference type="NCBI Taxonomy" id="111012"/>
    <lineage>
        <taxon>Eukaryota</taxon>
        <taxon>Fungi</taxon>
        <taxon>Dikarya</taxon>
        <taxon>Ascomycota</taxon>
        <taxon>Pezizomycotina</taxon>
        <taxon>Dothideomycetes</taxon>
        <taxon>Dothideomycetidae</taxon>
        <taxon>Mycosphaerellales</taxon>
        <taxon>Mycosphaerellaceae</taxon>
        <taxon>Lecanosticta</taxon>
    </lineage>
</organism>
<dbReference type="EMBL" id="CAVMBE010000010">
    <property type="protein sequence ID" value="CAK3892391.1"/>
    <property type="molecule type" value="Genomic_DNA"/>
</dbReference>
<feature type="region of interest" description="Disordered" evidence="1">
    <location>
        <begin position="29"/>
        <end position="94"/>
    </location>
</feature>
<dbReference type="Proteomes" id="UP001296104">
    <property type="component" value="Unassembled WGS sequence"/>
</dbReference>
<feature type="compositionally biased region" description="Basic and acidic residues" evidence="1">
    <location>
        <begin position="35"/>
        <end position="63"/>
    </location>
</feature>
<evidence type="ECO:0000256" key="1">
    <source>
        <dbReference type="SAM" id="MobiDB-lite"/>
    </source>
</evidence>
<protein>
    <submittedName>
        <fullName evidence="2">Uncharacterized protein</fullName>
    </submittedName>
</protein>
<evidence type="ECO:0000313" key="3">
    <source>
        <dbReference type="Proteomes" id="UP001296104"/>
    </source>
</evidence>
<gene>
    <name evidence="2" type="ORF">LECACI_7A002327</name>
</gene>
<sequence>MPYLTPPPTVQKGIFTQQLRPEYYEDIYGEINPDEDQHAERCESESESDGDRGERYSQSRDYQRLFGGYEKTQQEGKDGEAGETSRQKYKIAPRLNSRQSVLVQRRKTLVPQKFGMFGEAAEHADGDGDSEKDGADVFATGTKRKKLVPVIQRKLLPKSVGMFGSPMEASGDMGESDENFLTASEKRKVPPAVVEISDGGSEDETALFMPLANDPSRRTGAPVRRPAHRQLISQQLAEREKERKMAKRKGRAEQIELRKKMKSFRKGEAVVVVDKGEMERTGFLRYDG</sequence>
<accession>A0AAI8YUP7</accession>
<name>A0AAI8YUP7_9PEZI</name>
<feature type="compositionally biased region" description="Basic and acidic residues" evidence="1">
    <location>
        <begin position="72"/>
        <end position="86"/>
    </location>
</feature>
<proteinExistence type="predicted"/>
<keyword evidence="3" id="KW-1185">Reference proteome</keyword>
<comment type="caution">
    <text evidence="2">The sequence shown here is derived from an EMBL/GenBank/DDBJ whole genome shotgun (WGS) entry which is preliminary data.</text>
</comment>
<reference evidence="2" key="1">
    <citation type="submission" date="2023-11" db="EMBL/GenBank/DDBJ databases">
        <authorList>
            <person name="Alioto T."/>
            <person name="Alioto T."/>
            <person name="Gomez Garrido J."/>
        </authorList>
    </citation>
    <scope>NUCLEOTIDE SEQUENCE</scope>
</reference>
<dbReference type="AlphaFoldDB" id="A0AAI8YUP7"/>